<evidence type="ECO:0000313" key="3">
    <source>
        <dbReference type="Proteomes" id="UP000249886"/>
    </source>
</evidence>
<evidence type="ECO:0000313" key="2">
    <source>
        <dbReference type="EMBL" id="SPW30636.1"/>
    </source>
</evidence>
<dbReference type="EMBL" id="UARK01000021">
    <property type="protein sequence ID" value="SPW30636.1"/>
    <property type="molecule type" value="Genomic_DNA"/>
</dbReference>
<feature type="region of interest" description="Disordered" evidence="1">
    <location>
        <begin position="34"/>
        <end position="62"/>
    </location>
</feature>
<proteinExistence type="predicted"/>
<comment type="caution">
    <text evidence="2">The sequence shown here is derived from an EMBL/GenBank/DDBJ whole genome shotgun (WGS) entry which is preliminary data.</text>
</comment>
<name>A0A8B4H844_9CORY</name>
<sequence>MKHNAVDVCSIRVISAPPGKSSYGLFITGIAPAPNPPNPNNNAPNVPNHRKNANRRSSENVSVGSWYGLLRDRSGPETRTLPSRFGEIKSTPVAVVTSSDACRYSASGLCNNAERDPALPKRGKIVRK</sequence>
<organism evidence="2 3">
    <name type="scientific">Corynebacterium matruchotii</name>
    <dbReference type="NCBI Taxonomy" id="43768"/>
    <lineage>
        <taxon>Bacteria</taxon>
        <taxon>Bacillati</taxon>
        <taxon>Actinomycetota</taxon>
        <taxon>Actinomycetes</taxon>
        <taxon>Mycobacteriales</taxon>
        <taxon>Corynebacteriaceae</taxon>
        <taxon>Corynebacterium</taxon>
    </lineage>
</organism>
<evidence type="ECO:0000256" key="1">
    <source>
        <dbReference type="SAM" id="MobiDB-lite"/>
    </source>
</evidence>
<accession>A0A8B4H844</accession>
<dbReference type="Proteomes" id="UP000249886">
    <property type="component" value="Unassembled WGS sequence"/>
</dbReference>
<reference evidence="2 3" key="1">
    <citation type="submission" date="2018-06" db="EMBL/GenBank/DDBJ databases">
        <authorList>
            <consortium name="Pathogen Informatics"/>
            <person name="Doyle S."/>
        </authorList>
    </citation>
    <scope>NUCLEOTIDE SEQUENCE [LARGE SCALE GENOMIC DNA]</scope>
    <source>
        <strain evidence="2 3">NCTC10254</strain>
    </source>
</reference>
<protein>
    <submittedName>
        <fullName evidence="2">Uncharacterized protein</fullName>
    </submittedName>
</protein>
<gene>
    <name evidence="2" type="ORF">NCTC10254_01737</name>
</gene>
<dbReference type="AlphaFoldDB" id="A0A8B4H844"/>